<sequence length="110" mass="12403">MILAMPAQDAELRKRANAIGRMTLKRGRFERDEIPKDAWLTAIGKELMIAGSSDHFTIVLEDKTKISNSNLRKSKSVQLRRHANSYSFENAKMELEEYYKALASDGSLGA</sequence>
<dbReference type="AlphaFoldDB" id="A0AAN0RL20"/>
<dbReference type="KEGG" id="ptp:RCA23_c26370"/>
<dbReference type="EMBL" id="CP003984">
    <property type="protein sequence ID" value="AII88154.1"/>
    <property type="molecule type" value="Genomic_DNA"/>
</dbReference>
<evidence type="ECO:0000313" key="1">
    <source>
        <dbReference type="EMBL" id="AII88154.1"/>
    </source>
</evidence>
<dbReference type="Proteomes" id="UP000028680">
    <property type="component" value="Chromosome"/>
</dbReference>
<gene>
    <name evidence="1" type="ORF">RCA23_c26370</name>
</gene>
<name>A0AAN0RL20_9RHOB</name>
<organism evidence="1 2">
    <name type="scientific">Planktomarina temperata RCA23</name>
    <dbReference type="NCBI Taxonomy" id="666509"/>
    <lineage>
        <taxon>Bacteria</taxon>
        <taxon>Pseudomonadati</taxon>
        <taxon>Pseudomonadota</taxon>
        <taxon>Alphaproteobacteria</taxon>
        <taxon>Rhodobacterales</taxon>
        <taxon>Paracoccaceae</taxon>
        <taxon>Planktomarina</taxon>
    </lineage>
</organism>
<reference evidence="1 2" key="1">
    <citation type="journal article" date="2014" name="ISME J.">
        <title>Adaptation of an abundant Roseobacter RCA organism to pelagic systems revealed by genomic and transcriptomic analyses.</title>
        <authorList>
            <person name="Voget S."/>
            <person name="Wemheuer B."/>
            <person name="Brinkhoff T."/>
            <person name="Vollmers J."/>
            <person name="Dietrich S."/>
            <person name="Giebel H.A."/>
            <person name="Beardsley C."/>
            <person name="Sardemann C."/>
            <person name="Bakenhus I."/>
            <person name="Billerbeck S."/>
            <person name="Daniel R."/>
            <person name="Simon M."/>
        </authorList>
    </citation>
    <scope>NUCLEOTIDE SEQUENCE [LARGE SCALE GENOMIC DNA]</scope>
    <source>
        <strain evidence="1 2">RCA23</strain>
    </source>
</reference>
<protein>
    <submittedName>
        <fullName evidence="1">Uncharacterized protein</fullName>
    </submittedName>
</protein>
<accession>A0AAN0RL20</accession>
<keyword evidence="2" id="KW-1185">Reference proteome</keyword>
<evidence type="ECO:0000313" key="2">
    <source>
        <dbReference type="Proteomes" id="UP000028680"/>
    </source>
</evidence>
<proteinExistence type="predicted"/>